<evidence type="ECO:0000256" key="1">
    <source>
        <dbReference type="ARBA" id="ARBA00004651"/>
    </source>
</evidence>
<keyword evidence="3" id="KW-0645">Protease</keyword>
<evidence type="ECO:0000256" key="2">
    <source>
        <dbReference type="ARBA" id="ARBA00022475"/>
    </source>
</evidence>
<organism evidence="9 10">
    <name type="scientific">Qipengyuania benthica</name>
    <dbReference type="NCBI Taxonomy" id="3067651"/>
    <lineage>
        <taxon>Bacteria</taxon>
        <taxon>Pseudomonadati</taxon>
        <taxon>Pseudomonadota</taxon>
        <taxon>Alphaproteobacteria</taxon>
        <taxon>Sphingomonadales</taxon>
        <taxon>Erythrobacteraceae</taxon>
        <taxon>Qipengyuania</taxon>
    </lineage>
</organism>
<proteinExistence type="predicted"/>
<feature type="transmembrane region" description="Helical" evidence="8">
    <location>
        <begin position="84"/>
        <end position="102"/>
    </location>
</feature>
<accession>A0ABT9H851</accession>
<evidence type="ECO:0000256" key="3">
    <source>
        <dbReference type="ARBA" id="ARBA00022670"/>
    </source>
</evidence>
<reference evidence="9 10" key="1">
    <citation type="submission" date="2023-08" db="EMBL/GenBank/DDBJ databases">
        <title>genomic of DY56.</title>
        <authorList>
            <person name="Wang Y."/>
        </authorList>
    </citation>
    <scope>NUCLEOTIDE SEQUENCE [LARGE SCALE GENOMIC DNA]</scope>
    <source>
        <strain evidence="9 10">DY56-A-20</strain>
    </source>
</reference>
<gene>
    <name evidence="9" type="primary">xrtA</name>
    <name evidence="9" type="ORF">Q9K01_07730</name>
</gene>
<dbReference type="Pfam" id="PF09721">
    <property type="entry name" value="Exosortase_EpsH"/>
    <property type="match status" value="1"/>
</dbReference>
<keyword evidence="5 9" id="KW-0378">Hydrolase</keyword>
<evidence type="ECO:0000256" key="7">
    <source>
        <dbReference type="ARBA" id="ARBA00023136"/>
    </source>
</evidence>
<protein>
    <submittedName>
        <fullName evidence="9">Exosortase A</fullName>
        <ecNumber evidence="9">3.4.22.-</ecNumber>
    </submittedName>
</protein>
<sequence length="338" mass="36218">MPPDRAATVEVSSALPQVSAWRAALVRLSLATLALIALALREWGEMVQIWWHSESYSHILLIPPIIAWLVWIRREDVAQVAPRGWWPGLVTVALALTLWLAGRYSELNLLAHAGAVAMLPAAVLALLGPRVAALLALPLGFAVFLVPFGDEIVPPLQFLTAEMAIALTHAVGVPARIDGIYIHTPAGLFIVAEACAGVRFLIAMIALGVLTSFTSFASWRRRAAFMLACLVVPVVANGIRAWATIYIAQFVGAEAAGGFDHIVYGWIFFALVVALILGVAWRWFEREPEDAGWSLEELRASAMLAALERHSGGTRALLLGTLALAAAAAALAFGLRAG</sequence>
<feature type="transmembrane region" description="Helical" evidence="8">
    <location>
        <begin position="263"/>
        <end position="284"/>
    </location>
</feature>
<evidence type="ECO:0000256" key="8">
    <source>
        <dbReference type="SAM" id="Phobius"/>
    </source>
</evidence>
<feature type="transmembrane region" description="Helical" evidence="8">
    <location>
        <begin position="20"/>
        <end position="43"/>
    </location>
</feature>
<keyword evidence="6 8" id="KW-1133">Transmembrane helix</keyword>
<dbReference type="InterPro" id="IPR026392">
    <property type="entry name" value="Exo/Archaeosortase_dom"/>
</dbReference>
<dbReference type="RefSeq" id="WP_305929631.1">
    <property type="nucleotide sequence ID" value="NZ_JAVAIL010000002.1"/>
</dbReference>
<evidence type="ECO:0000313" key="10">
    <source>
        <dbReference type="Proteomes" id="UP001235664"/>
    </source>
</evidence>
<evidence type="ECO:0000256" key="5">
    <source>
        <dbReference type="ARBA" id="ARBA00022801"/>
    </source>
</evidence>
<keyword evidence="4 8" id="KW-0812">Transmembrane</keyword>
<keyword evidence="7 8" id="KW-0472">Membrane</keyword>
<dbReference type="Proteomes" id="UP001235664">
    <property type="component" value="Unassembled WGS sequence"/>
</dbReference>
<dbReference type="EC" id="3.4.22.-" evidence="9"/>
<dbReference type="GO" id="GO:0016787">
    <property type="term" value="F:hydrolase activity"/>
    <property type="evidence" value="ECO:0007669"/>
    <property type="project" value="UniProtKB-KW"/>
</dbReference>
<comment type="caution">
    <text evidence="9">The sequence shown here is derived from an EMBL/GenBank/DDBJ whole genome shotgun (WGS) entry which is preliminary data.</text>
</comment>
<dbReference type="NCBIfam" id="TIGR03109">
    <property type="entry name" value="exosort_XrtA"/>
    <property type="match status" value="1"/>
</dbReference>
<keyword evidence="10" id="KW-1185">Reference proteome</keyword>
<feature type="transmembrane region" description="Helical" evidence="8">
    <location>
        <begin position="316"/>
        <end position="335"/>
    </location>
</feature>
<dbReference type="InterPro" id="IPR013426">
    <property type="entry name" value="EpsH-like"/>
</dbReference>
<dbReference type="EMBL" id="JAVAIL010000002">
    <property type="protein sequence ID" value="MDP4539506.1"/>
    <property type="molecule type" value="Genomic_DNA"/>
</dbReference>
<dbReference type="NCBIfam" id="TIGR02602">
    <property type="entry name" value="8TM_EpsH"/>
    <property type="match status" value="1"/>
</dbReference>
<dbReference type="NCBIfam" id="TIGR04178">
    <property type="entry name" value="exo_archaeo"/>
    <property type="match status" value="1"/>
</dbReference>
<comment type="subcellular location">
    <subcellularLocation>
        <location evidence="1">Cell membrane</location>
        <topology evidence="1">Multi-pass membrane protein</topology>
    </subcellularLocation>
</comment>
<name>A0ABT9H851_9SPHN</name>
<evidence type="ECO:0000313" key="9">
    <source>
        <dbReference type="EMBL" id="MDP4539506.1"/>
    </source>
</evidence>
<evidence type="ECO:0000256" key="6">
    <source>
        <dbReference type="ARBA" id="ARBA00022989"/>
    </source>
</evidence>
<feature type="transmembrane region" description="Helical" evidence="8">
    <location>
        <begin position="109"/>
        <end position="127"/>
    </location>
</feature>
<feature type="transmembrane region" description="Helical" evidence="8">
    <location>
        <begin position="223"/>
        <end position="243"/>
    </location>
</feature>
<feature type="transmembrane region" description="Helical" evidence="8">
    <location>
        <begin position="55"/>
        <end position="72"/>
    </location>
</feature>
<feature type="transmembrane region" description="Helical" evidence="8">
    <location>
        <begin position="187"/>
        <end position="211"/>
    </location>
</feature>
<feature type="transmembrane region" description="Helical" evidence="8">
    <location>
        <begin position="133"/>
        <end position="149"/>
    </location>
</feature>
<keyword evidence="2" id="KW-1003">Cell membrane</keyword>
<evidence type="ECO:0000256" key="4">
    <source>
        <dbReference type="ARBA" id="ARBA00022692"/>
    </source>
</evidence>
<dbReference type="InterPro" id="IPR019127">
    <property type="entry name" value="Exosortase"/>
</dbReference>
<dbReference type="InterPro" id="IPR017540">
    <property type="entry name" value="Exosortase-1"/>
</dbReference>